<evidence type="ECO:0000256" key="1">
    <source>
        <dbReference type="SAM" id="MobiDB-lite"/>
    </source>
</evidence>
<dbReference type="EMBL" id="SZYD01000001">
    <property type="protein sequence ID" value="KAD7479856.1"/>
    <property type="molecule type" value="Genomic_DNA"/>
</dbReference>
<organism evidence="2 3">
    <name type="scientific">Mikania micrantha</name>
    <name type="common">bitter vine</name>
    <dbReference type="NCBI Taxonomy" id="192012"/>
    <lineage>
        <taxon>Eukaryota</taxon>
        <taxon>Viridiplantae</taxon>
        <taxon>Streptophyta</taxon>
        <taxon>Embryophyta</taxon>
        <taxon>Tracheophyta</taxon>
        <taxon>Spermatophyta</taxon>
        <taxon>Magnoliopsida</taxon>
        <taxon>eudicotyledons</taxon>
        <taxon>Gunneridae</taxon>
        <taxon>Pentapetalae</taxon>
        <taxon>asterids</taxon>
        <taxon>campanulids</taxon>
        <taxon>Asterales</taxon>
        <taxon>Asteraceae</taxon>
        <taxon>Asteroideae</taxon>
        <taxon>Heliantheae alliance</taxon>
        <taxon>Eupatorieae</taxon>
        <taxon>Mikania</taxon>
    </lineage>
</organism>
<proteinExistence type="predicted"/>
<feature type="region of interest" description="Disordered" evidence="1">
    <location>
        <begin position="1"/>
        <end position="23"/>
    </location>
</feature>
<sequence length="118" mass="13076">MRKNNGGRVATGKNTTPEANDKSIKVKYISSPVMMEAKNPTQFKQIVQHFTGQTTNETTHNMYSNPTTIAPTATVTANMTTTEAACQFYAYGATDMNASQVGIDGYSWEEIAEWNRNR</sequence>
<evidence type="ECO:0008006" key="4">
    <source>
        <dbReference type="Google" id="ProtNLM"/>
    </source>
</evidence>
<evidence type="ECO:0000313" key="2">
    <source>
        <dbReference type="EMBL" id="KAD7479856.1"/>
    </source>
</evidence>
<dbReference type="InterPro" id="IPR039335">
    <property type="entry name" value="SIB1/2"/>
</dbReference>
<accession>A0A5N6Q763</accession>
<keyword evidence="3" id="KW-1185">Reference proteome</keyword>
<dbReference type="OrthoDB" id="1929840at2759"/>
<dbReference type="PANTHER" id="PTHR33624">
    <property type="entry name" value="SIGMA FACTOR BINDING PROTEIN 1, CHLOROPLASTIC"/>
    <property type="match status" value="1"/>
</dbReference>
<dbReference type="Proteomes" id="UP000326396">
    <property type="component" value="Linkage Group LG1"/>
</dbReference>
<dbReference type="PANTHER" id="PTHR33624:SF2">
    <property type="entry name" value="SIGMA FACTOR BINDING PROTEIN 1, CHLOROPLASTIC"/>
    <property type="match status" value="1"/>
</dbReference>
<reference evidence="2 3" key="1">
    <citation type="submission" date="2019-05" db="EMBL/GenBank/DDBJ databases">
        <title>Mikania micrantha, genome provides insights into the molecular mechanism of rapid growth.</title>
        <authorList>
            <person name="Liu B."/>
        </authorList>
    </citation>
    <scope>NUCLEOTIDE SEQUENCE [LARGE SCALE GENOMIC DNA]</scope>
    <source>
        <strain evidence="2">NLD-2019</strain>
        <tissue evidence="2">Leaf</tissue>
    </source>
</reference>
<protein>
    <recommendedName>
        <fullName evidence="4">VQ domain-containing protein</fullName>
    </recommendedName>
</protein>
<dbReference type="AlphaFoldDB" id="A0A5N6Q763"/>
<comment type="caution">
    <text evidence="2">The sequence shown here is derived from an EMBL/GenBank/DDBJ whole genome shotgun (WGS) entry which is preliminary data.</text>
</comment>
<name>A0A5N6Q763_9ASTR</name>
<evidence type="ECO:0000313" key="3">
    <source>
        <dbReference type="Proteomes" id="UP000326396"/>
    </source>
</evidence>
<gene>
    <name evidence="2" type="ORF">E3N88_02992</name>
</gene>